<accession>A0A2H0RN67</accession>
<gene>
    <name evidence="2" type="ORF">COV06_00600</name>
</gene>
<name>A0A2H0RN67_9BACT</name>
<dbReference type="AlphaFoldDB" id="A0A2H0RN67"/>
<comment type="caution">
    <text evidence="2">The sequence shown here is derived from an EMBL/GenBank/DDBJ whole genome shotgun (WGS) entry which is preliminary data.</text>
</comment>
<keyword evidence="1" id="KW-0732">Signal</keyword>
<organism evidence="2 3">
    <name type="scientific">Candidatus Uhrbacteria bacterium CG10_big_fil_rev_8_21_14_0_10_50_16</name>
    <dbReference type="NCBI Taxonomy" id="1975039"/>
    <lineage>
        <taxon>Bacteria</taxon>
        <taxon>Candidatus Uhriibacteriota</taxon>
    </lineage>
</organism>
<dbReference type="EMBL" id="PCYM01000001">
    <property type="protein sequence ID" value="PIR47886.1"/>
    <property type="molecule type" value="Genomic_DNA"/>
</dbReference>
<feature type="signal peptide" evidence="1">
    <location>
        <begin position="1"/>
        <end position="23"/>
    </location>
</feature>
<evidence type="ECO:0000313" key="2">
    <source>
        <dbReference type="EMBL" id="PIR47886.1"/>
    </source>
</evidence>
<evidence type="ECO:0000256" key="1">
    <source>
        <dbReference type="SAM" id="SignalP"/>
    </source>
</evidence>
<protein>
    <submittedName>
        <fullName evidence="2">Uncharacterized protein</fullName>
    </submittedName>
</protein>
<sequence>MRRILTSFTALVFLMTAVAPALAGPDVTGPEISAVSPLSAQYTVPQVYSVSAADSAGVESCTLLVSSTYETPMAYDSVTGMWSVTYTFTTFRSANSIRAVCVDTYGNSTNGPSKIISVSDAPIVVPPGDGTPVGGDPITIDATEWPAADVIAESPVLIKTVCPGNEDFTHPCRTVYFLDHAGKRHAFTNEKAFFTWYTNYDQLHLVNTAVMASYPLGPNVRYRPGVKMIKFPSVSTVYAVGRYGSLFPIGSESVAEELYGTNWNQQIDDVSEVFATNYTIDSWNMISSASQFDRSIMLSSVNSINDNLGEPIFLE</sequence>
<proteinExistence type="predicted"/>
<reference evidence="2 3" key="1">
    <citation type="submission" date="2017-09" db="EMBL/GenBank/DDBJ databases">
        <title>Depth-based differentiation of microbial function through sediment-hosted aquifers and enrichment of novel symbionts in the deep terrestrial subsurface.</title>
        <authorList>
            <person name="Probst A.J."/>
            <person name="Ladd B."/>
            <person name="Jarett J.K."/>
            <person name="Geller-Mcgrath D.E."/>
            <person name="Sieber C.M."/>
            <person name="Emerson J.B."/>
            <person name="Anantharaman K."/>
            <person name="Thomas B.C."/>
            <person name="Malmstrom R."/>
            <person name="Stieglmeier M."/>
            <person name="Klingl A."/>
            <person name="Woyke T."/>
            <person name="Ryan C.M."/>
            <person name="Banfield J.F."/>
        </authorList>
    </citation>
    <scope>NUCLEOTIDE SEQUENCE [LARGE SCALE GENOMIC DNA]</scope>
    <source>
        <strain evidence="2">CG10_big_fil_rev_8_21_14_0_10_50_16</strain>
    </source>
</reference>
<feature type="chain" id="PRO_5013560805" evidence="1">
    <location>
        <begin position="24"/>
        <end position="315"/>
    </location>
</feature>
<evidence type="ECO:0000313" key="3">
    <source>
        <dbReference type="Proteomes" id="UP000230084"/>
    </source>
</evidence>
<dbReference type="Proteomes" id="UP000230084">
    <property type="component" value="Unassembled WGS sequence"/>
</dbReference>